<feature type="region of interest" description="Disordered" evidence="1">
    <location>
        <begin position="141"/>
        <end position="164"/>
    </location>
</feature>
<keyword evidence="4" id="KW-1185">Reference proteome</keyword>
<keyword evidence="2" id="KW-0812">Transmembrane</keyword>
<name>A0A9D3YCA8_DREPO</name>
<keyword evidence="2" id="KW-1133">Transmembrane helix</keyword>
<reference evidence="3" key="2">
    <citation type="submission" date="2020-11" db="EMBL/GenBank/DDBJ databases">
        <authorList>
            <person name="McCartney M.A."/>
            <person name="Auch B."/>
            <person name="Kono T."/>
            <person name="Mallez S."/>
            <person name="Becker A."/>
            <person name="Gohl D.M."/>
            <person name="Silverstein K.A.T."/>
            <person name="Koren S."/>
            <person name="Bechman K.B."/>
            <person name="Herman A."/>
            <person name="Abrahante J.E."/>
            <person name="Garbe J."/>
        </authorList>
    </citation>
    <scope>NUCLEOTIDE SEQUENCE</scope>
    <source>
        <strain evidence="3">Duluth1</strain>
        <tissue evidence="3">Whole animal</tissue>
    </source>
</reference>
<proteinExistence type="predicted"/>
<feature type="transmembrane region" description="Helical" evidence="2">
    <location>
        <begin position="378"/>
        <end position="402"/>
    </location>
</feature>
<evidence type="ECO:0000256" key="2">
    <source>
        <dbReference type="SAM" id="Phobius"/>
    </source>
</evidence>
<accession>A0A9D3YCA8</accession>
<organism evidence="3 4">
    <name type="scientific">Dreissena polymorpha</name>
    <name type="common">Zebra mussel</name>
    <name type="synonym">Mytilus polymorpha</name>
    <dbReference type="NCBI Taxonomy" id="45954"/>
    <lineage>
        <taxon>Eukaryota</taxon>
        <taxon>Metazoa</taxon>
        <taxon>Spiralia</taxon>
        <taxon>Lophotrochozoa</taxon>
        <taxon>Mollusca</taxon>
        <taxon>Bivalvia</taxon>
        <taxon>Autobranchia</taxon>
        <taxon>Heteroconchia</taxon>
        <taxon>Euheterodonta</taxon>
        <taxon>Imparidentia</taxon>
        <taxon>Neoheterodontei</taxon>
        <taxon>Myida</taxon>
        <taxon>Dreissenoidea</taxon>
        <taxon>Dreissenidae</taxon>
        <taxon>Dreissena</taxon>
    </lineage>
</organism>
<comment type="caution">
    <text evidence="3">The sequence shown here is derived from an EMBL/GenBank/DDBJ whole genome shotgun (WGS) entry which is preliminary data.</text>
</comment>
<keyword evidence="2" id="KW-0472">Membrane</keyword>
<dbReference type="Proteomes" id="UP000828390">
    <property type="component" value="Unassembled WGS sequence"/>
</dbReference>
<gene>
    <name evidence="3" type="ORF">DPMN_083625</name>
</gene>
<protein>
    <submittedName>
        <fullName evidence="3">Uncharacterized protein</fullName>
    </submittedName>
</protein>
<dbReference type="EMBL" id="JAIWYP010000016">
    <property type="protein sequence ID" value="KAH3696161.1"/>
    <property type="molecule type" value="Genomic_DNA"/>
</dbReference>
<evidence type="ECO:0000313" key="3">
    <source>
        <dbReference type="EMBL" id="KAH3696161.1"/>
    </source>
</evidence>
<evidence type="ECO:0000256" key="1">
    <source>
        <dbReference type="SAM" id="MobiDB-lite"/>
    </source>
</evidence>
<reference evidence="3" key="1">
    <citation type="journal article" date="2019" name="bioRxiv">
        <title>The Genome of the Zebra Mussel, Dreissena polymorpha: A Resource for Invasive Species Research.</title>
        <authorList>
            <person name="McCartney M.A."/>
            <person name="Auch B."/>
            <person name="Kono T."/>
            <person name="Mallez S."/>
            <person name="Zhang Y."/>
            <person name="Obille A."/>
            <person name="Becker A."/>
            <person name="Abrahante J.E."/>
            <person name="Garbe J."/>
            <person name="Badalamenti J.P."/>
            <person name="Herman A."/>
            <person name="Mangelson H."/>
            <person name="Liachko I."/>
            <person name="Sullivan S."/>
            <person name="Sone E.D."/>
            <person name="Koren S."/>
            <person name="Silverstein K.A.T."/>
            <person name="Beckman K.B."/>
            <person name="Gohl D.M."/>
        </authorList>
    </citation>
    <scope>NUCLEOTIDE SEQUENCE</scope>
    <source>
        <strain evidence="3">Duluth1</strain>
        <tissue evidence="3">Whole animal</tissue>
    </source>
</reference>
<sequence>MSKKFFKLCARMFDRSGLGKKIVQLGSAAQTQLGRVTKTSTKPKLNNEVTSEQCNTQGKTIPFIDDSFLKSNEKTNWTWPVEKSKKARQILCKPQWFKGSIDHCTSSVRSGAHKSWGWAVESASNLQQKIPDVRKRLQDTFNRRREDNKASGSDESTSRVKSDGREKNAMAKIFNFSKQFKKIRERKSSQVEGAIGVKSEKDATETGFRKMSFELNINVKFSVHVNVSKKQELSVHAVDSADNEMWILSISPLYSVKANLGTFSGPKKIICWCCKPDQIHNATRALDKDQRDRKQKLERTLVSVLIAIIQRIILKSILPESDVSEIYNLFIGVPTEGDFPEKDFSEKNDDNISANTTYVNASNTIVSRMCVAILSAQFSFLASMLGTNVLVSILLSVLGSLLGEKVGKSIYIIMSKRPIS</sequence>
<evidence type="ECO:0000313" key="4">
    <source>
        <dbReference type="Proteomes" id="UP000828390"/>
    </source>
</evidence>
<dbReference type="AlphaFoldDB" id="A0A9D3YCA8"/>